<gene>
    <name evidence="1" type="ORF">CEXT_640981</name>
</gene>
<dbReference type="AlphaFoldDB" id="A0AAV4MWJ6"/>
<keyword evidence="2" id="KW-1185">Reference proteome</keyword>
<evidence type="ECO:0000313" key="1">
    <source>
        <dbReference type="EMBL" id="GIX76249.1"/>
    </source>
</evidence>
<sequence length="117" mass="13316">MQDYSLNLKIQIQYRGLSKLKSGDRDLNLNPNKIKMVGGGENPSTVPDAMMNALINLGCYLPGDQTRIDRVDSRQDTRFDERPPRKLSARQIPVLSARQRDSFRLDAASIHFNLCRL</sequence>
<reference evidence="1 2" key="1">
    <citation type="submission" date="2021-06" db="EMBL/GenBank/DDBJ databases">
        <title>Caerostris extrusa draft genome.</title>
        <authorList>
            <person name="Kono N."/>
            <person name="Arakawa K."/>
        </authorList>
    </citation>
    <scope>NUCLEOTIDE SEQUENCE [LARGE SCALE GENOMIC DNA]</scope>
</reference>
<proteinExistence type="predicted"/>
<accession>A0AAV4MWJ6</accession>
<evidence type="ECO:0000313" key="2">
    <source>
        <dbReference type="Proteomes" id="UP001054945"/>
    </source>
</evidence>
<dbReference type="Proteomes" id="UP001054945">
    <property type="component" value="Unassembled WGS sequence"/>
</dbReference>
<protein>
    <submittedName>
        <fullName evidence="1">Uncharacterized protein</fullName>
    </submittedName>
</protein>
<comment type="caution">
    <text evidence="1">The sequence shown here is derived from an EMBL/GenBank/DDBJ whole genome shotgun (WGS) entry which is preliminary data.</text>
</comment>
<name>A0AAV4MWJ6_CAEEX</name>
<dbReference type="EMBL" id="BPLR01002655">
    <property type="protein sequence ID" value="GIX76249.1"/>
    <property type="molecule type" value="Genomic_DNA"/>
</dbReference>
<organism evidence="1 2">
    <name type="scientific">Caerostris extrusa</name>
    <name type="common">Bark spider</name>
    <name type="synonym">Caerostris bankana</name>
    <dbReference type="NCBI Taxonomy" id="172846"/>
    <lineage>
        <taxon>Eukaryota</taxon>
        <taxon>Metazoa</taxon>
        <taxon>Ecdysozoa</taxon>
        <taxon>Arthropoda</taxon>
        <taxon>Chelicerata</taxon>
        <taxon>Arachnida</taxon>
        <taxon>Araneae</taxon>
        <taxon>Araneomorphae</taxon>
        <taxon>Entelegynae</taxon>
        <taxon>Araneoidea</taxon>
        <taxon>Araneidae</taxon>
        <taxon>Caerostris</taxon>
    </lineage>
</organism>